<dbReference type="InterPro" id="IPR001173">
    <property type="entry name" value="Glyco_trans_2-like"/>
</dbReference>
<organism evidence="2 3">
    <name type="scientific">Pontibacter locisalis</name>
    <dbReference type="NCBI Taxonomy" id="1719035"/>
    <lineage>
        <taxon>Bacteria</taxon>
        <taxon>Pseudomonadati</taxon>
        <taxon>Bacteroidota</taxon>
        <taxon>Cytophagia</taxon>
        <taxon>Cytophagales</taxon>
        <taxon>Hymenobacteraceae</taxon>
        <taxon>Pontibacter</taxon>
    </lineage>
</organism>
<keyword evidence="2" id="KW-0328">Glycosyltransferase</keyword>
<dbReference type="Gene3D" id="3.90.550.10">
    <property type="entry name" value="Spore Coat Polysaccharide Biosynthesis Protein SpsA, Chain A"/>
    <property type="match status" value="1"/>
</dbReference>
<evidence type="ECO:0000259" key="1">
    <source>
        <dbReference type="Pfam" id="PF00535"/>
    </source>
</evidence>
<protein>
    <submittedName>
        <fullName evidence="2">Glycosyltransferase family 2 protein</fullName>
        <ecNumber evidence="2">2.4.-.-</ecNumber>
    </submittedName>
</protein>
<dbReference type="EMBL" id="JBHULU010000021">
    <property type="protein sequence ID" value="MFD2515642.1"/>
    <property type="molecule type" value="Genomic_DNA"/>
</dbReference>
<sequence>MSFIVNELNLEKKILPKPEEDRTGWPWDISTSLSRCDKNVCWPKISIVTPSFNQGKFIEETIRSVVAQNYPNLEYIIIDGGSTDETVDIIKKYEPWISYWISEPDNGQSHAINKGLDRCTGDIFNWLNSDDWYMSNSLFEVATQFINNPSVKVVSGFENHLFEDGTTELCKGTFLEDTLEATIEWCQIAQPSTFFRMNILKEIAPIPEDMHYIMDGEIWVRFLLMYGQKYFLKISQPLVNFRLHEGSKTVSNAVENNFLYERSSIITDLQRFVGLPTEVINFWSHHVYKTPKLLNLNRKWEVNENIISKRKLRIYFLRKYVNHHFHHRNIEKAKWGTKQLLLNIAFDYFMFKSLIKIGIRAISE</sequence>
<keyword evidence="2" id="KW-0808">Transferase</keyword>
<dbReference type="SUPFAM" id="SSF53448">
    <property type="entry name" value="Nucleotide-diphospho-sugar transferases"/>
    <property type="match status" value="1"/>
</dbReference>
<dbReference type="RefSeq" id="WP_377510781.1">
    <property type="nucleotide sequence ID" value="NZ_JBHULU010000021.1"/>
</dbReference>
<evidence type="ECO:0000313" key="2">
    <source>
        <dbReference type="EMBL" id="MFD2515642.1"/>
    </source>
</evidence>
<dbReference type="PANTHER" id="PTHR22916:SF65">
    <property type="entry name" value="SLR1065 PROTEIN"/>
    <property type="match status" value="1"/>
</dbReference>
<proteinExistence type="predicted"/>
<gene>
    <name evidence="2" type="ORF">ACFSRY_17340</name>
</gene>
<dbReference type="Proteomes" id="UP001597544">
    <property type="component" value="Unassembled WGS sequence"/>
</dbReference>
<dbReference type="CDD" id="cd06433">
    <property type="entry name" value="GT_2_WfgS_like"/>
    <property type="match status" value="1"/>
</dbReference>
<dbReference type="PANTHER" id="PTHR22916">
    <property type="entry name" value="GLYCOSYLTRANSFERASE"/>
    <property type="match status" value="1"/>
</dbReference>
<reference evidence="3" key="1">
    <citation type="journal article" date="2019" name="Int. J. Syst. Evol. Microbiol.">
        <title>The Global Catalogue of Microorganisms (GCM) 10K type strain sequencing project: providing services to taxonomists for standard genome sequencing and annotation.</title>
        <authorList>
            <consortium name="The Broad Institute Genomics Platform"/>
            <consortium name="The Broad Institute Genome Sequencing Center for Infectious Disease"/>
            <person name="Wu L."/>
            <person name="Ma J."/>
        </authorList>
    </citation>
    <scope>NUCLEOTIDE SEQUENCE [LARGE SCALE GENOMIC DNA]</scope>
    <source>
        <strain evidence="3">KCTC 42498</strain>
    </source>
</reference>
<accession>A0ABW5IRG6</accession>
<evidence type="ECO:0000313" key="3">
    <source>
        <dbReference type="Proteomes" id="UP001597544"/>
    </source>
</evidence>
<dbReference type="EC" id="2.4.-.-" evidence="2"/>
<comment type="caution">
    <text evidence="2">The sequence shown here is derived from an EMBL/GenBank/DDBJ whole genome shotgun (WGS) entry which is preliminary data.</text>
</comment>
<dbReference type="InterPro" id="IPR029044">
    <property type="entry name" value="Nucleotide-diphossugar_trans"/>
</dbReference>
<keyword evidence="3" id="KW-1185">Reference proteome</keyword>
<feature type="domain" description="Glycosyltransferase 2-like" evidence="1">
    <location>
        <begin position="46"/>
        <end position="169"/>
    </location>
</feature>
<dbReference type="Pfam" id="PF00535">
    <property type="entry name" value="Glycos_transf_2"/>
    <property type="match status" value="1"/>
</dbReference>
<dbReference type="GO" id="GO:0016757">
    <property type="term" value="F:glycosyltransferase activity"/>
    <property type="evidence" value="ECO:0007669"/>
    <property type="project" value="UniProtKB-KW"/>
</dbReference>
<name>A0ABW5IRG6_9BACT</name>